<dbReference type="PANTHER" id="PTHR36044">
    <property type="entry name" value="HEME BINDING PROTEIN"/>
    <property type="match status" value="1"/>
</dbReference>
<keyword evidence="4" id="KW-0249">Electron transport</keyword>
<reference evidence="8 9" key="1">
    <citation type="submission" date="2024-03" db="EMBL/GenBank/DDBJ databases">
        <title>WGS assembly of Saponaria officinalis var. Norfolk2.</title>
        <authorList>
            <person name="Jenkins J."/>
            <person name="Shu S."/>
            <person name="Grimwood J."/>
            <person name="Barry K."/>
            <person name="Goodstein D."/>
            <person name="Schmutz J."/>
            <person name="Leebens-Mack J."/>
            <person name="Osbourn A."/>
        </authorList>
    </citation>
    <scope>NUCLEOTIDE SEQUENCE [LARGE SCALE GENOMIC DNA]</scope>
    <source>
        <strain evidence="9">cv. Norfolk2</strain>
        <strain evidence="8">JIC</strain>
        <tissue evidence="8">Leaf</tissue>
    </source>
</reference>
<sequence>MVDVLNKRKMMIPPNRVIVVVLTMSLQLLMSVRVVRPHSESGEWSCDSSNSGTQIVADFRPGVITLDGRPDDWLHIPGFQFPLLPALDPHLDDAYPSGHMTLKALHDGKDVFFLLQVDGDYAYSLGNSNKCPSVALMFQIGANATYHNMGGCKESPDSCTNKSCRGYEVDLMHFSIGTAIPGRLYGGNLLDIGSGADRFGHLVDVYAWNPHCRYLDGQGPSGSNNTALNDWRGAWWHSSLNAHSGFVDEDSPYASDGQKGTYYFEFSRPLRTMDRFQQDAQFKIGDASKFSAAFWYPMDGNPWHGSGHYTVSCDWLPLNFISGGSTLSATAASPSSSWDAAVAFSFLLSLVAFCLSVFVGYRVSVKKGVPWDRL</sequence>
<dbReference type="SMART" id="SM00887">
    <property type="entry name" value="EB_dh"/>
    <property type="match status" value="1"/>
</dbReference>
<dbReference type="PANTHER" id="PTHR36044:SF1">
    <property type="entry name" value="HEME BINDING PROTEIN"/>
    <property type="match status" value="1"/>
</dbReference>
<keyword evidence="9" id="KW-1185">Reference proteome</keyword>
<evidence type="ECO:0000256" key="6">
    <source>
        <dbReference type="SAM" id="Phobius"/>
    </source>
</evidence>
<feature type="transmembrane region" description="Helical" evidence="6">
    <location>
        <begin position="340"/>
        <end position="361"/>
    </location>
</feature>
<accession>A0AAW1JKX9</accession>
<keyword evidence="2" id="KW-0349">Heme</keyword>
<evidence type="ECO:0000256" key="1">
    <source>
        <dbReference type="ARBA" id="ARBA00022448"/>
    </source>
</evidence>
<keyword evidence="3" id="KW-0479">Metal-binding</keyword>
<proteinExistence type="predicted"/>
<evidence type="ECO:0000256" key="3">
    <source>
        <dbReference type="ARBA" id="ARBA00022723"/>
    </source>
</evidence>
<dbReference type="GO" id="GO:0020037">
    <property type="term" value="F:heme binding"/>
    <property type="evidence" value="ECO:0007669"/>
    <property type="project" value="InterPro"/>
</dbReference>
<dbReference type="Proteomes" id="UP001443914">
    <property type="component" value="Unassembled WGS sequence"/>
</dbReference>
<keyword evidence="5" id="KW-0408">Iron</keyword>
<keyword evidence="6" id="KW-0472">Membrane</keyword>
<keyword evidence="6" id="KW-0812">Transmembrane</keyword>
<dbReference type="GO" id="GO:0046872">
    <property type="term" value="F:metal ion binding"/>
    <property type="evidence" value="ECO:0007669"/>
    <property type="project" value="UniProtKB-KW"/>
</dbReference>
<dbReference type="EMBL" id="JBDFQZ010000007">
    <property type="protein sequence ID" value="KAK9704745.1"/>
    <property type="molecule type" value="Genomic_DNA"/>
</dbReference>
<evidence type="ECO:0000313" key="8">
    <source>
        <dbReference type="EMBL" id="KAK9704745.1"/>
    </source>
</evidence>
<name>A0AAW1JKX9_SAPOF</name>
<evidence type="ECO:0000256" key="2">
    <source>
        <dbReference type="ARBA" id="ARBA00022617"/>
    </source>
</evidence>
<keyword evidence="6" id="KW-1133">Transmembrane helix</keyword>
<dbReference type="AlphaFoldDB" id="A0AAW1JKX9"/>
<dbReference type="CDD" id="cd00241">
    <property type="entry name" value="DOMON_like"/>
    <property type="match status" value="1"/>
</dbReference>
<organism evidence="8 9">
    <name type="scientific">Saponaria officinalis</name>
    <name type="common">Common soapwort</name>
    <name type="synonym">Lychnis saponaria</name>
    <dbReference type="NCBI Taxonomy" id="3572"/>
    <lineage>
        <taxon>Eukaryota</taxon>
        <taxon>Viridiplantae</taxon>
        <taxon>Streptophyta</taxon>
        <taxon>Embryophyta</taxon>
        <taxon>Tracheophyta</taxon>
        <taxon>Spermatophyta</taxon>
        <taxon>Magnoliopsida</taxon>
        <taxon>eudicotyledons</taxon>
        <taxon>Gunneridae</taxon>
        <taxon>Pentapetalae</taxon>
        <taxon>Caryophyllales</taxon>
        <taxon>Caryophyllaceae</taxon>
        <taxon>Caryophylleae</taxon>
        <taxon>Saponaria</taxon>
    </lineage>
</organism>
<dbReference type="InterPro" id="IPR019020">
    <property type="entry name" value="Cyt-c552/DMSO_Rdtase_haem-bd"/>
</dbReference>
<feature type="domain" description="Cytochrome c-552/DMSO reductase-like haem-binding" evidence="7">
    <location>
        <begin position="70"/>
        <end position="310"/>
    </location>
</feature>
<protein>
    <recommendedName>
        <fullName evidence="7">Cytochrome c-552/DMSO reductase-like haem-binding domain-containing protein</fullName>
    </recommendedName>
</protein>
<dbReference type="Pfam" id="PF09459">
    <property type="entry name" value="EB_dh"/>
    <property type="match status" value="1"/>
</dbReference>
<evidence type="ECO:0000313" key="9">
    <source>
        <dbReference type="Proteomes" id="UP001443914"/>
    </source>
</evidence>
<gene>
    <name evidence="8" type="ORF">RND81_07G008400</name>
</gene>
<comment type="caution">
    <text evidence="8">The sequence shown here is derived from an EMBL/GenBank/DDBJ whole genome shotgun (WGS) entry which is preliminary data.</text>
</comment>
<evidence type="ECO:0000256" key="5">
    <source>
        <dbReference type="ARBA" id="ARBA00023004"/>
    </source>
</evidence>
<dbReference type="EMBL" id="JBDFQZ010000007">
    <property type="protein sequence ID" value="KAK9704747.1"/>
    <property type="molecule type" value="Genomic_DNA"/>
</dbReference>
<keyword evidence="1" id="KW-0813">Transport</keyword>
<dbReference type="EMBL" id="JBDFQZ010000007">
    <property type="protein sequence ID" value="KAK9704746.1"/>
    <property type="molecule type" value="Genomic_DNA"/>
</dbReference>
<dbReference type="Gene3D" id="2.60.40.1190">
    <property type="match status" value="1"/>
</dbReference>
<evidence type="ECO:0000256" key="4">
    <source>
        <dbReference type="ARBA" id="ARBA00022982"/>
    </source>
</evidence>
<evidence type="ECO:0000259" key="7">
    <source>
        <dbReference type="SMART" id="SM00887"/>
    </source>
</evidence>